<evidence type="ECO:0000313" key="4">
    <source>
        <dbReference type="Proteomes" id="UP000192257"/>
    </source>
</evidence>
<feature type="compositionally biased region" description="Basic and acidic residues" evidence="1">
    <location>
        <begin position="125"/>
        <end position="146"/>
    </location>
</feature>
<feature type="compositionally biased region" description="Basic and acidic residues" evidence="1">
    <location>
        <begin position="223"/>
        <end position="240"/>
    </location>
</feature>
<dbReference type="GO" id="GO:0005543">
    <property type="term" value="F:phospholipid binding"/>
    <property type="evidence" value="ECO:0007669"/>
    <property type="project" value="InterPro"/>
</dbReference>
<dbReference type="Pfam" id="PF12814">
    <property type="entry name" value="Mcp5_PH"/>
    <property type="match status" value="1"/>
</dbReference>
<feature type="compositionally biased region" description="Low complexity" evidence="1">
    <location>
        <begin position="190"/>
        <end position="200"/>
    </location>
</feature>
<dbReference type="InterPro" id="IPR011993">
    <property type="entry name" value="PH-like_dom_sf"/>
</dbReference>
<dbReference type="Gene3D" id="2.30.29.30">
    <property type="entry name" value="Pleckstrin-homology domain (PH domain)/Phosphotyrosine-binding domain (PTB)"/>
    <property type="match status" value="1"/>
</dbReference>
<feature type="compositionally biased region" description="Polar residues" evidence="1">
    <location>
        <begin position="254"/>
        <end position="276"/>
    </location>
</feature>
<reference evidence="3 4" key="1">
    <citation type="submission" date="2017-03" db="EMBL/GenBank/DDBJ databases">
        <title>An alternative strategy for trypanosome survival in the mammalian bloodstream revealed through genome and transcriptome analysis of the ubiquitous bovine parasite Trypanosoma (Megatrypanum) theileri.</title>
        <authorList>
            <person name="Kelly S."/>
            <person name="Ivens A."/>
            <person name="Mott A."/>
            <person name="O'Neill E."/>
            <person name="Emms D."/>
            <person name="Macleod O."/>
            <person name="Voorheis P."/>
            <person name="Matthews J."/>
            <person name="Matthews K."/>
            <person name="Carrington M."/>
        </authorList>
    </citation>
    <scope>NUCLEOTIDE SEQUENCE [LARGE SCALE GENOMIC DNA]</scope>
    <source>
        <strain evidence="3">Edinburgh</strain>
    </source>
</reference>
<feature type="region of interest" description="Disordered" evidence="1">
    <location>
        <begin position="328"/>
        <end position="348"/>
    </location>
</feature>
<dbReference type="Proteomes" id="UP000192257">
    <property type="component" value="Unassembled WGS sequence"/>
</dbReference>
<dbReference type="GeneID" id="39987134"/>
<dbReference type="AlphaFoldDB" id="A0A1X0NRM9"/>
<dbReference type="SUPFAM" id="SSF50729">
    <property type="entry name" value="PH domain-like"/>
    <property type="match status" value="1"/>
</dbReference>
<comment type="caution">
    <text evidence="3">The sequence shown here is derived from an EMBL/GenBank/DDBJ whole genome shotgun (WGS) entry which is preliminary data.</text>
</comment>
<proteinExistence type="predicted"/>
<feature type="region of interest" description="Disordered" evidence="1">
    <location>
        <begin position="88"/>
        <end position="295"/>
    </location>
</feature>
<feature type="compositionally biased region" description="Basic and acidic residues" evidence="1">
    <location>
        <begin position="277"/>
        <end position="295"/>
    </location>
</feature>
<feature type="compositionally biased region" description="Polar residues" evidence="1">
    <location>
        <begin position="112"/>
        <end position="123"/>
    </location>
</feature>
<feature type="region of interest" description="Disordered" evidence="1">
    <location>
        <begin position="15"/>
        <end position="39"/>
    </location>
</feature>
<dbReference type="GO" id="GO:0032065">
    <property type="term" value="P:maintenance of protein location in cell cortex"/>
    <property type="evidence" value="ECO:0007669"/>
    <property type="project" value="InterPro"/>
</dbReference>
<gene>
    <name evidence="3" type="ORF">TM35_000231140</name>
</gene>
<feature type="compositionally biased region" description="Polar residues" evidence="1">
    <location>
        <begin position="23"/>
        <end position="39"/>
    </location>
</feature>
<name>A0A1X0NRM9_9TRYP</name>
<dbReference type="EMBL" id="NBCO01000023">
    <property type="protein sequence ID" value="ORC87143.1"/>
    <property type="molecule type" value="Genomic_DNA"/>
</dbReference>
<dbReference type="OrthoDB" id="258005at2759"/>
<protein>
    <recommendedName>
        <fullName evidence="2">Pleckstrin homology domain-containing protein</fullName>
    </recommendedName>
</protein>
<evidence type="ECO:0000256" key="1">
    <source>
        <dbReference type="SAM" id="MobiDB-lite"/>
    </source>
</evidence>
<feature type="domain" description="Pleckstrin homology" evidence="2">
    <location>
        <begin position="361"/>
        <end position="464"/>
    </location>
</feature>
<dbReference type="RefSeq" id="XP_028881209.1">
    <property type="nucleotide sequence ID" value="XM_029027354.1"/>
</dbReference>
<evidence type="ECO:0000313" key="3">
    <source>
        <dbReference type="EMBL" id="ORC87143.1"/>
    </source>
</evidence>
<organism evidence="3 4">
    <name type="scientific">Trypanosoma theileri</name>
    <dbReference type="NCBI Taxonomy" id="67003"/>
    <lineage>
        <taxon>Eukaryota</taxon>
        <taxon>Discoba</taxon>
        <taxon>Euglenozoa</taxon>
        <taxon>Kinetoplastea</taxon>
        <taxon>Metakinetoplastina</taxon>
        <taxon>Trypanosomatida</taxon>
        <taxon>Trypanosomatidae</taxon>
        <taxon>Trypanosoma</taxon>
    </lineage>
</organism>
<accession>A0A1X0NRM9</accession>
<evidence type="ECO:0000259" key="2">
    <source>
        <dbReference type="Pfam" id="PF12814"/>
    </source>
</evidence>
<feature type="compositionally biased region" description="Polar residues" evidence="1">
    <location>
        <begin position="162"/>
        <end position="180"/>
    </location>
</feature>
<dbReference type="InterPro" id="IPR024774">
    <property type="entry name" value="PH_dom-Mcp5-type"/>
</dbReference>
<dbReference type="VEuPathDB" id="TriTrypDB:TM35_000231140"/>
<sequence>MDSLHQAHLERILENRRRRGVLGTQTPRRGASTATQTQELEIPEKVDALLMKSDLSPNPRGMSDYGMADEAARSIDSRQVTQDAAEGTFNDRLRNMGNGNSHGDSGRENGSRFESNSSSANHHPTQRDNRRFGNLEGGNRRRDSDNSRPGGRPSRKSPSLAGRNTYSGRNNNTFSGSMSPRRTVPLLTYSSSENSFFSSSRGREGGSRGGRRTPSRSNYIQTSRRDSSSRPYERRNRSRSDYASGMNSHGIFSGASQNYGRNASMGGYQSSFQRPSQSERNRDPYKFPDERDRKATGSVIYAPREGSVGSPYLPQLPDPLPPQVFSHSNQERNASMSPNRDVVGLPGTRTTMDLRTSVSILASGDWFYKWNGKGTSVSPRWVWLGTRSHVLLWAHKETYEPAFAGTMKLEKIIQITSRELQQPNDDGVPQTYYVLLVETAKRVLQLATERRAKADAWYEALNNVLLYLRSHNFGAVGDFAS</sequence>
<dbReference type="GO" id="GO:0005938">
    <property type="term" value="C:cell cortex"/>
    <property type="evidence" value="ECO:0007669"/>
    <property type="project" value="InterPro"/>
</dbReference>
<keyword evidence="4" id="KW-1185">Reference proteome</keyword>
<feature type="compositionally biased region" description="Polar residues" evidence="1">
    <location>
        <begin position="328"/>
        <end position="338"/>
    </location>
</feature>